<dbReference type="EMBL" id="KN825876">
    <property type="protein sequence ID" value="KIK81053.1"/>
    <property type="molecule type" value="Genomic_DNA"/>
</dbReference>
<dbReference type="AlphaFoldDB" id="A0A0D0CZF6"/>
<accession>A0A0D0CZF6</accession>
<gene>
    <name evidence="1" type="ORF">PAXRUDRAFT_156996</name>
</gene>
<organism evidence="1 2">
    <name type="scientific">Paxillus rubicundulus Ve08.2h10</name>
    <dbReference type="NCBI Taxonomy" id="930991"/>
    <lineage>
        <taxon>Eukaryota</taxon>
        <taxon>Fungi</taxon>
        <taxon>Dikarya</taxon>
        <taxon>Basidiomycota</taxon>
        <taxon>Agaricomycotina</taxon>
        <taxon>Agaricomycetes</taxon>
        <taxon>Agaricomycetidae</taxon>
        <taxon>Boletales</taxon>
        <taxon>Paxilineae</taxon>
        <taxon>Paxillaceae</taxon>
        <taxon>Paxillus</taxon>
    </lineage>
</organism>
<dbReference type="Proteomes" id="UP000054538">
    <property type="component" value="Unassembled WGS sequence"/>
</dbReference>
<reference evidence="2" key="2">
    <citation type="submission" date="2015-01" db="EMBL/GenBank/DDBJ databases">
        <title>Evolutionary Origins and Diversification of the Mycorrhizal Mutualists.</title>
        <authorList>
            <consortium name="DOE Joint Genome Institute"/>
            <consortium name="Mycorrhizal Genomics Consortium"/>
            <person name="Kohler A."/>
            <person name="Kuo A."/>
            <person name="Nagy L.G."/>
            <person name="Floudas D."/>
            <person name="Copeland A."/>
            <person name="Barry K.W."/>
            <person name="Cichocki N."/>
            <person name="Veneault-Fourrey C."/>
            <person name="LaButti K."/>
            <person name="Lindquist E.A."/>
            <person name="Lipzen A."/>
            <person name="Lundell T."/>
            <person name="Morin E."/>
            <person name="Murat C."/>
            <person name="Riley R."/>
            <person name="Ohm R."/>
            <person name="Sun H."/>
            <person name="Tunlid A."/>
            <person name="Henrissat B."/>
            <person name="Grigoriev I.V."/>
            <person name="Hibbett D.S."/>
            <person name="Martin F."/>
        </authorList>
    </citation>
    <scope>NUCLEOTIDE SEQUENCE [LARGE SCALE GENOMIC DNA]</scope>
    <source>
        <strain evidence="2">Ve08.2h10</strain>
    </source>
</reference>
<protein>
    <submittedName>
        <fullName evidence="1">Uncharacterized protein</fullName>
    </submittedName>
</protein>
<dbReference type="InParanoid" id="A0A0D0CZF6"/>
<evidence type="ECO:0000313" key="2">
    <source>
        <dbReference type="Proteomes" id="UP000054538"/>
    </source>
</evidence>
<evidence type="ECO:0000313" key="1">
    <source>
        <dbReference type="EMBL" id="KIK81053.1"/>
    </source>
</evidence>
<name>A0A0D0CZF6_9AGAM</name>
<dbReference type="OrthoDB" id="5584477at2759"/>
<proteinExistence type="predicted"/>
<dbReference type="InterPro" id="IPR011009">
    <property type="entry name" value="Kinase-like_dom_sf"/>
</dbReference>
<keyword evidence="2" id="KW-1185">Reference proteome</keyword>
<sequence>MQSGPHAGLADLISSHRSYRVVLDPRLRSFADSCSLRELLQAQKGLHDAGILHRETCPANLRLGEDGGYLVDWDLSEVNKANFHDRRVSRIVGVITEGCQAQHFALDSCARVGGSTSTCDWSGGFKRTSSHVPALFQNFCRISTTNTENDHCIMQHAVSALFSLCPRPELGVCALIRIKMTPPR</sequence>
<reference evidence="1 2" key="1">
    <citation type="submission" date="2014-04" db="EMBL/GenBank/DDBJ databases">
        <authorList>
            <consortium name="DOE Joint Genome Institute"/>
            <person name="Kuo A."/>
            <person name="Kohler A."/>
            <person name="Jargeat P."/>
            <person name="Nagy L.G."/>
            <person name="Floudas D."/>
            <person name="Copeland A."/>
            <person name="Barry K.W."/>
            <person name="Cichocki N."/>
            <person name="Veneault-Fourrey C."/>
            <person name="LaButti K."/>
            <person name="Lindquist E.A."/>
            <person name="Lipzen A."/>
            <person name="Lundell T."/>
            <person name="Morin E."/>
            <person name="Murat C."/>
            <person name="Sun H."/>
            <person name="Tunlid A."/>
            <person name="Henrissat B."/>
            <person name="Grigoriev I.V."/>
            <person name="Hibbett D.S."/>
            <person name="Martin F."/>
            <person name="Nordberg H.P."/>
            <person name="Cantor M.N."/>
            <person name="Hua S.X."/>
        </authorList>
    </citation>
    <scope>NUCLEOTIDE SEQUENCE [LARGE SCALE GENOMIC DNA]</scope>
    <source>
        <strain evidence="1 2">Ve08.2h10</strain>
    </source>
</reference>
<dbReference type="SUPFAM" id="SSF56112">
    <property type="entry name" value="Protein kinase-like (PK-like)"/>
    <property type="match status" value="1"/>
</dbReference>
<dbReference type="HOGENOM" id="CLU_1468647_0_0_1"/>